<evidence type="ECO:0000313" key="17">
    <source>
        <dbReference type="EMBL" id="ACT16851.1"/>
    </source>
</evidence>
<comment type="cofactor">
    <cofactor evidence="13">
        <name>[4Fe-4S] cluster</name>
        <dbReference type="ChEBI" id="CHEBI:49883"/>
    </cofactor>
    <text evidence="13">Binds 2 [4Fe-4S] clusters. One cluster is coordinated with 3 cysteines and an exchangeable S-adenosyl-L-methionine.</text>
</comment>
<dbReference type="HAMAP" id="MF_01864">
    <property type="entry name" value="tRNA_metthiotr_MiaB"/>
    <property type="match status" value="1"/>
</dbReference>
<evidence type="ECO:0000256" key="6">
    <source>
        <dbReference type="ARBA" id="ARBA00022723"/>
    </source>
</evidence>
<proteinExistence type="inferred from homology"/>
<dbReference type="PROSITE" id="PS50926">
    <property type="entry name" value="TRAM"/>
    <property type="match status" value="1"/>
</dbReference>
<feature type="binding site" evidence="13">
    <location>
        <position position="14"/>
    </location>
    <ligand>
        <name>[4Fe-4S] cluster</name>
        <dbReference type="ChEBI" id="CHEBI:49883"/>
        <label>1</label>
    </ligand>
</feature>
<evidence type="ECO:0000256" key="3">
    <source>
        <dbReference type="ARBA" id="ARBA00022490"/>
    </source>
</evidence>
<keyword evidence="3 13" id="KW-0963">Cytoplasm</keyword>
<keyword evidence="2 13" id="KW-0004">4Fe-4S</keyword>
<dbReference type="SFLD" id="SFLDF00273">
    <property type="entry name" value="(dimethylallyl)adenosine_tRNA"/>
    <property type="match status" value="1"/>
</dbReference>
<dbReference type="NCBIfam" id="TIGR01574">
    <property type="entry name" value="miaB-methiolase"/>
    <property type="match status" value="1"/>
</dbReference>
<comment type="function">
    <text evidence="1 13">Catalyzes the methylthiolation of N6-(dimethylallyl)adenosine (i(6)A), leading to the formation of 2-methylthio-N6-(dimethylallyl)adenosine (ms(2)i(6)A) at position 37 in tRNAs that read codons beginning with uridine.</text>
</comment>
<evidence type="ECO:0000256" key="2">
    <source>
        <dbReference type="ARBA" id="ARBA00022485"/>
    </source>
</evidence>
<comment type="catalytic activity">
    <reaction evidence="13">
        <text>N(6)-dimethylallyladenosine(37) in tRNA + (sulfur carrier)-SH + AH2 + 2 S-adenosyl-L-methionine = 2-methylsulfanyl-N(6)-dimethylallyladenosine(37) in tRNA + (sulfur carrier)-H + 5'-deoxyadenosine + L-methionine + A + S-adenosyl-L-homocysteine + 2 H(+)</text>
        <dbReference type="Rhea" id="RHEA:37067"/>
        <dbReference type="Rhea" id="RHEA-COMP:10375"/>
        <dbReference type="Rhea" id="RHEA-COMP:10376"/>
        <dbReference type="Rhea" id="RHEA-COMP:14737"/>
        <dbReference type="Rhea" id="RHEA-COMP:14739"/>
        <dbReference type="ChEBI" id="CHEBI:13193"/>
        <dbReference type="ChEBI" id="CHEBI:15378"/>
        <dbReference type="ChEBI" id="CHEBI:17319"/>
        <dbReference type="ChEBI" id="CHEBI:17499"/>
        <dbReference type="ChEBI" id="CHEBI:29917"/>
        <dbReference type="ChEBI" id="CHEBI:57844"/>
        <dbReference type="ChEBI" id="CHEBI:57856"/>
        <dbReference type="ChEBI" id="CHEBI:59789"/>
        <dbReference type="ChEBI" id="CHEBI:64428"/>
        <dbReference type="ChEBI" id="CHEBI:74415"/>
        <dbReference type="ChEBI" id="CHEBI:74417"/>
        <dbReference type="EC" id="2.8.4.3"/>
    </reaction>
</comment>
<feature type="binding site" evidence="13">
    <location>
        <position position="50"/>
    </location>
    <ligand>
        <name>[4Fe-4S] cluster</name>
        <dbReference type="ChEBI" id="CHEBI:49883"/>
        <label>1</label>
    </ligand>
</feature>
<dbReference type="InterPro" id="IPR013848">
    <property type="entry name" value="Methylthiotransferase_N"/>
</dbReference>
<dbReference type="FunFam" id="3.40.50.12160:FF:000003">
    <property type="entry name" value="CDK5 regulatory subunit-associated protein 1"/>
    <property type="match status" value="1"/>
</dbReference>
<dbReference type="PANTHER" id="PTHR43020">
    <property type="entry name" value="CDK5 REGULATORY SUBUNIT-ASSOCIATED PROTEIN 1"/>
    <property type="match status" value="1"/>
</dbReference>
<dbReference type="KEGG" id="gem:GM21_0777"/>
<dbReference type="Pfam" id="PF00919">
    <property type="entry name" value="UPF0004"/>
    <property type="match status" value="1"/>
</dbReference>
<feature type="binding site" evidence="13">
    <location>
        <position position="166"/>
    </location>
    <ligand>
        <name>[4Fe-4S] cluster</name>
        <dbReference type="ChEBI" id="CHEBI:49883"/>
        <label>2</label>
        <note>4Fe-4S-S-AdoMet</note>
    </ligand>
</feature>
<evidence type="ECO:0000259" key="14">
    <source>
        <dbReference type="PROSITE" id="PS50926"/>
    </source>
</evidence>
<dbReference type="InterPro" id="IPR058240">
    <property type="entry name" value="rSAM_sf"/>
</dbReference>
<dbReference type="OrthoDB" id="9805215at2"/>
<keyword evidence="7 13" id="KW-0408">Iron</keyword>
<dbReference type="InterPro" id="IPR023404">
    <property type="entry name" value="rSAM_horseshoe"/>
</dbReference>
<sequence length="441" mass="48143">MNQAKKLYLETFGCQMNVSDSEKIVTLMKGMGYQQTQDPVDADLVLLNTCSIRATAEQRVYGHLGKFKSIKKGKPGLIIGVGGCVAQQEGEKLLKKAPFVNLVFGTHNLHLLQGMVAAAEQGKRSSQTDFLDDEKRFDLFPHAEAEGGVTRFVTVMQGCDNFCAYCIVPHVRGREISRSAVKVVEEVRALAGGGVTEVTLLGQNVNSYCSKQPGEPDFPDLLRLVAQVDGIERIRFTTSHPKDMSPRLIECFADLPKLAPHIHLPAQSGSDRVLERMNRGYTAQQYLAKVAALKEACPAIQFTGDMIVGFPGEDEAAFQETMALMEEVRYADLFSFIYSARPGTKAAEYADDATRAEKQGRLERLQAAQKKTTLARNRSLEGTVQKVLVEGLSSTGDSLFGRTGGNRGTVMAGDPSLAGRVLDVKIVEGLQTLLKGEIVHD</sequence>
<comment type="subunit">
    <text evidence="13">Monomer.</text>
</comment>
<evidence type="ECO:0000256" key="13">
    <source>
        <dbReference type="HAMAP-Rule" id="MF_01864"/>
    </source>
</evidence>
<dbReference type="PROSITE" id="PS51449">
    <property type="entry name" value="MTTASE_N"/>
    <property type="match status" value="1"/>
</dbReference>
<dbReference type="GO" id="GO:0005829">
    <property type="term" value="C:cytosol"/>
    <property type="evidence" value="ECO:0007669"/>
    <property type="project" value="TreeGrafter"/>
</dbReference>
<evidence type="ECO:0000256" key="11">
    <source>
        <dbReference type="ARBA" id="ARBA00080698"/>
    </source>
</evidence>
<evidence type="ECO:0000256" key="10">
    <source>
        <dbReference type="ARBA" id="ARBA00068570"/>
    </source>
</evidence>
<dbReference type="HOGENOM" id="CLU_018697_2_0_7"/>
<keyword evidence="4 13" id="KW-0808">Transferase</keyword>
<keyword evidence="13" id="KW-0819">tRNA processing</keyword>
<feature type="domain" description="TRAM" evidence="14">
    <location>
        <begin position="378"/>
        <end position="440"/>
    </location>
</feature>
<dbReference type="GO" id="GO:0046872">
    <property type="term" value="F:metal ion binding"/>
    <property type="evidence" value="ECO:0007669"/>
    <property type="project" value="UniProtKB-KW"/>
</dbReference>
<evidence type="ECO:0000256" key="9">
    <source>
        <dbReference type="ARBA" id="ARBA00033765"/>
    </source>
</evidence>
<accession>C6E111</accession>
<dbReference type="NCBIfam" id="TIGR00089">
    <property type="entry name" value="MiaB/RimO family radical SAM methylthiotransferase"/>
    <property type="match status" value="1"/>
</dbReference>
<reference evidence="17" key="1">
    <citation type="submission" date="2009-07" db="EMBL/GenBank/DDBJ databases">
        <title>Complete sequence of Geobacter sp. M21.</title>
        <authorList>
            <consortium name="US DOE Joint Genome Institute"/>
            <person name="Lucas S."/>
            <person name="Copeland A."/>
            <person name="Lapidus A."/>
            <person name="Glavina del Rio T."/>
            <person name="Dalin E."/>
            <person name="Tice H."/>
            <person name="Bruce D."/>
            <person name="Goodwin L."/>
            <person name="Pitluck S."/>
            <person name="Saunders E."/>
            <person name="Brettin T."/>
            <person name="Detter J.C."/>
            <person name="Han C."/>
            <person name="Larimer F."/>
            <person name="Land M."/>
            <person name="Hauser L."/>
            <person name="Kyrpides N."/>
            <person name="Ovchinnikova G."/>
            <person name="Lovley D."/>
        </authorList>
    </citation>
    <scope>NUCLEOTIDE SEQUENCE [LARGE SCALE GENOMIC DNA]</scope>
    <source>
        <strain evidence="17">M21</strain>
    </source>
</reference>
<feature type="binding site" evidence="13">
    <location>
        <position position="163"/>
    </location>
    <ligand>
        <name>[4Fe-4S] cluster</name>
        <dbReference type="ChEBI" id="CHEBI:49883"/>
        <label>2</label>
        <note>4Fe-4S-S-AdoMet</note>
    </ligand>
</feature>
<dbReference type="EC" id="2.8.4.3" evidence="9 13"/>
<dbReference type="SMART" id="SM00729">
    <property type="entry name" value="Elp3"/>
    <property type="match status" value="1"/>
</dbReference>
<dbReference type="Gene3D" id="3.80.30.20">
    <property type="entry name" value="tm_1862 like domain"/>
    <property type="match status" value="1"/>
</dbReference>
<keyword evidence="8 13" id="KW-0411">Iron-sulfur</keyword>
<evidence type="ECO:0000256" key="12">
    <source>
        <dbReference type="ARBA" id="ARBA00081141"/>
    </source>
</evidence>
<keyword evidence="5 13" id="KW-0949">S-adenosyl-L-methionine</keyword>
<protein>
    <recommendedName>
        <fullName evidence="10 13">tRNA-2-methylthio-N(6)-dimethylallyladenosine synthase</fullName>
        <ecNumber evidence="9 13">2.8.4.3</ecNumber>
    </recommendedName>
    <alternativeName>
        <fullName evidence="12 13">(Dimethylallyl)adenosine tRNA methylthiotransferase MiaB</fullName>
    </alternativeName>
    <alternativeName>
        <fullName evidence="11 13">tRNA-i(6)A37 methylthiotransferase</fullName>
    </alternativeName>
</protein>
<dbReference type="PROSITE" id="PS51918">
    <property type="entry name" value="RADICAL_SAM"/>
    <property type="match status" value="1"/>
</dbReference>
<dbReference type="SFLD" id="SFLDG01082">
    <property type="entry name" value="B12-binding_domain_containing"/>
    <property type="match status" value="1"/>
</dbReference>
<dbReference type="PROSITE" id="PS01278">
    <property type="entry name" value="MTTASE_RADICAL"/>
    <property type="match status" value="1"/>
</dbReference>
<organism evidence="17">
    <name type="scientific">Geobacter sp. (strain M21)</name>
    <dbReference type="NCBI Taxonomy" id="443144"/>
    <lineage>
        <taxon>Bacteria</taxon>
        <taxon>Pseudomonadati</taxon>
        <taxon>Thermodesulfobacteriota</taxon>
        <taxon>Desulfuromonadia</taxon>
        <taxon>Geobacterales</taxon>
        <taxon>Geobacteraceae</taxon>
        <taxon>Geobacter</taxon>
    </lineage>
</organism>
<dbReference type="InterPro" id="IPR002792">
    <property type="entry name" value="TRAM_dom"/>
</dbReference>
<evidence type="ECO:0000256" key="7">
    <source>
        <dbReference type="ARBA" id="ARBA00023004"/>
    </source>
</evidence>
<dbReference type="Gene3D" id="3.40.50.12160">
    <property type="entry name" value="Methylthiotransferase, N-terminal domain"/>
    <property type="match status" value="1"/>
</dbReference>
<dbReference type="AlphaFoldDB" id="C6E111"/>
<keyword evidence="6 13" id="KW-0479">Metal-binding</keyword>
<dbReference type="SFLD" id="SFLDG01061">
    <property type="entry name" value="methylthiotransferase"/>
    <property type="match status" value="1"/>
</dbReference>
<dbReference type="Pfam" id="PF01938">
    <property type="entry name" value="TRAM"/>
    <property type="match status" value="1"/>
</dbReference>
<evidence type="ECO:0000256" key="1">
    <source>
        <dbReference type="ARBA" id="ARBA00003234"/>
    </source>
</evidence>
<feature type="binding site" evidence="13">
    <location>
        <position position="159"/>
    </location>
    <ligand>
        <name>[4Fe-4S] cluster</name>
        <dbReference type="ChEBI" id="CHEBI:49883"/>
        <label>2</label>
        <note>4Fe-4S-S-AdoMet</note>
    </ligand>
</feature>
<dbReference type="STRING" id="443144.GM21_0777"/>
<comment type="similarity">
    <text evidence="13">Belongs to the methylthiotransferase family. MiaB subfamily.</text>
</comment>
<dbReference type="PANTHER" id="PTHR43020:SF2">
    <property type="entry name" value="MITOCHONDRIAL TRNA METHYLTHIOTRANSFERASE CDK5RAP1"/>
    <property type="match status" value="1"/>
</dbReference>
<evidence type="ECO:0000259" key="16">
    <source>
        <dbReference type="PROSITE" id="PS51918"/>
    </source>
</evidence>
<dbReference type="CDD" id="cd01335">
    <property type="entry name" value="Radical_SAM"/>
    <property type="match status" value="1"/>
</dbReference>
<name>C6E111_GEOSM</name>
<evidence type="ECO:0000256" key="4">
    <source>
        <dbReference type="ARBA" id="ARBA00022679"/>
    </source>
</evidence>
<dbReference type="Pfam" id="PF04055">
    <property type="entry name" value="Radical_SAM"/>
    <property type="match status" value="1"/>
</dbReference>
<dbReference type="SUPFAM" id="SSF102114">
    <property type="entry name" value="Radical SAM enzymes"/>
    <property type="match status" value="1"/>
</dbReference>
<dbReference type="InterPro" id="IPR006463">
    <property type="entry name" value="MiaB_methiolase"/>
</dbReference>
<dbReference type="InterPro" id="IPR038135">
    <property type="entry name" value="Methylthiotransferase_N_sf"/>
</dbReference>
<dbReference type="eggNOG" id="COG0621">
    <property type="taxonomic scope" value="Bacteria"/>
</dbReference>
<evidence type="ECO:0000256" key="5">
    <source>
        <dbReference type="ARBA" id="ARBA00022691"/>
    </source>
</evidence>
<dbReference type="EMBL" id="CP001661">
    <property type="protein sequence ID" value="ACT16851.1"/>
    <property type="molecule type" value="Genomic_DNA"/>
</dbReference>
<comment type="subcellular location">
    <subcellularLocation>
        <location evidence="13">Cytoplasm</location>
    </subcellularLocation>
</comment>
<dbReference type="InterPro" id="IPR006638">
    <property type="entry name" value="Elp3/MiaA/NifB-like_rSAM"/>
</dbReference>
<dbReference type="GO" id="GO:0051539">
    <property type="term" value="F:4 iron, 4 sulfur cluster binding"/>
    <property type="evidence" value="ECO:0007669"/>
    <property type="project" value="UniProtKB-UniRule"/>
</dbReference>
<dbReference type="GO" id="GO:0035597">
    <property type="term" value="F:tRNA-2-methylthio-N(6)-dimethylallyladenosine(37) synthase activity"/>
    <property type="evidence" value="ECO:0007669"/>
    <property type="project" value="UniProtKB-EC"/>
</dbReference>
<dbReference type="InterPro" id="IPR007197">
    <property type="entry name" value="rSAM"/>
</dbReference>
<dbReference type="FunFam" id="3.80.30.20:FF:000001">
    <property type="entry name" value="tRNA-2-methylthio-N(6)-dimethylallyladenosine synthase 2"/>
    <property type="match status" value="1"/>
</dbReference>
<feature type="binding site" evidence="13">
    <location>
        <position position="84"/>
    </location>
    <ligand>
        <name>[4Fe-4S] cluster</name>
        <dbReference type="ChEBI" id="CHEBI:49883"/>
        <label>1</label>
    </ligand>
</feature>
<evidence type="ECO:0000256" key="8">
    <source>
        <dbReference type="ARBA" id="ARBA00023014"/>
    </source>
</evidence>
<gene>
    <name evidence="13" type="primary">miaB</name>
    <name evidence="17" type="ordered locus">GM21_0777</name>
</gene>
<feature type="domain" description="Radical SAM core" evidence="16">
    <location>
        <begin position="145"/>
        <end position="375"/>
    </location>
</feature>
<evidence type="ECO:0000259" key="15">
    <source>
        <dbReference type="PROSITE" id="PS51449"/>
    </source>
</evidence>
<dbReference type="SFLD" id="SFLDS00029">
    <property type="entry name" value="Radical_SAM"/>
    <property type="match status" value="1"/>
</dbReference>
<dbReference type="InterPro" id="IPR020612">
    <property type="entry name" value="Methylthiotransferase_CS"/>
</dbReference>
<feature type="domain" description="MTTase N-terminal" evidence="15">
    <location>
        <begin position="5"/>
        <end position="121"/>
    </location>
</feature>
<dbReference type="InterPro" id="IPR005839">
    <property type="entry name" value="Methylthiotransferase"/>
</dbReference>